<dbReference type="EMBL" id="LGRX02013906">
    <property type="protein sequence ID" value="KAK3265454.1"/>
    <property type="molecule type" value="Genomic_DNA"/>
</dbReference>
<dbReference type="PANTHER" id="PTHR44196:SF1">
    <property type="entry name" value="DEHYDROGENASE_REDUCTASE SDR FAMILY MEMBER 7B"/>
    <property type="match status" value="1"/>
</dbReference>
<dbReference type="SUPFAM" id="SSF51735">
    <property type="entry name" value="NAD(P)-binding Rossmann-fold domains"/>
    <property type="match status" value="1"/>
</dbReference>
<dbReference type="CDD" id="cd05233">
    <property type="entry name" value="SDR_c"/>
    <property type="match status" value="1"/>
</dbReference>
<dbReference type="PRINTS" id="PR01397">
    <property type="entry name" value="DHBDHDRGNASE"/>
</dbReference>
<dbReference type="AlphaFoldDB" id="A0AAE0FT04"/>
<dbReference type="InterPro" id="IPR036291">
    <property type="entry name" value="NAD(P)-bd_dom_sf"/>
</dbReference>
<keyword evidence="2" id="KW-0560">Oxidoreductase</keyword>
<dbReference type="PANTHER" id="PTHR44196">
    <property type="entry name" value="DEHYDROGENASE/REDUCTASE SDR FAMILY MEMBER 7B"/>
    <property type="match status" value="1"/>
</dbReference>
<comment type="caution">
    <text evidence="3">The sequence shown here is derived from an EMBL/GenBank/DDBJ whole genome shotgun (WGS) entry which is preliminary data.</text>
</comment>
<sequence>MDNTPKPKVTGKTAVITGGSQGSGRETAFLFARKGYNVVICAREPARLQSVADEIVKAIPTASVLAIPTDITQRDSVDDFIDIISDTYESVSVLVNNAGVCLSGSFADTTLEDWDSQVAVNLMGAVMVTQGLLEPLTESKTIHHSLDASAGARTIHPLLLMPVLEPGPSTSL</sequence>
<protein>
    <submittedName>
        <fullName evidence="3">Uncharacterized protein</fullName>
    </submittedName>
</protein>
<dbReference type="GO" id="GO:0019290">
    <property type="term" value="P:siderophore biosynthetic process"/>
    <property type="evidence" value="ECO:0007669"/>
    <property type="project" value="InterPro"/>
</dbReference>
<evidence type="ECO:0000256" key="2">
    <source>
        <dbReference type="ARBA" id="ARBA00023002"/>
    </source>
</evidence>
<evidence type="ECO:0000313" key="3">
    <source>
        <dbReference type="EMBL" id="KAK3265454.1"/>
    </source>
</evidence>
<evidence type="ECO:0000313" key="4">
    <source>
        <dbReference type="Proteomes" id="UP001190700"/>
    </source>
</evidence>
<accession>A0AAE0FT04</accession>
<dbReference type="InterPro" id="IPR002347">
    <property type="entry name" value="SDR_fam"/>
</dbReference>
<evidence type="ECO:0000256" key="1">
    <source>
        <dbReference type="ARBA" id="ARBA00006484"/>
    </source>
</evidence>
<comment type="similarity">
    <text evidence="1">Belongs to the short-chain dehydrogenases/reductases (SDR) family.</text>
</comment>
<reference evidence="3 4" key="1">
    <citation type="journal article" date="2015" name="Genome Biol. Evol.">
        <title>Comparative Genomics of a Bacterivorous Green Alga Reveals Evolutionary Causalities and Consequences of Phago-Mixotrophic Mode of Nutrition.</title>
        <authorList>
            <person name="Burns J.A."/>
            <person name="Paasch A."/>
            <person name="Narechania A."/>
            <person name="Kim E."/>
        </authorList>
    </citation>
    <scope>NUCLEOTIDE SEQUENCE [LARGE SCALE GENOMIC DNA]</scope>
    <source>
        <strain evidence="3 4">PLY_AMNH</strain>
    </source>
</reference>
<dbReference type="InterPro" id="IPR003560">
    <property type="entry name" value="DHB_DH"/>
</dbReference>
<organism evidence="3 4">
    <name type="scientific">Cymbomonas tetramitiformis</name>
    <dbReference type="NCBI Taxonomy" id="36881"/>
    <lineage>
        <taxon>Eukaryota</taxon>
        <taxon>Viridiplantae</taxon>
        <taxon>Chlorophyta</taxon>
        <taxon>Pyramimonadophyceae</taxon>
        <taxon>Pyramimonadales</taxon>
        <taxon>Pyramimonadaceae</taxon>
        <taxon>Cymbomonas</taxon>
    </lineage>
</organism>
<dbReference type="GO" id="GO:0016020">
    <property type="term" value="C:membrane"/>
    <property type="evidence" value="ECO:0007669"/>
    <property type="project" value="TreeGrafter"/>
</dbReference>
<dbReference type="Proteomes" id="UP001190700">
    <property type="component" value="Unassembled WGS sequence"/>
</dbReference>
<dbReference type="Gene3D" id="3.40.50.720">
    <property type="entry name" value="NAD(P)-binding Rossmann-like Domain"/>
    <property type="match status" value="1"/>
</dbReference>
<keyword evidence="4" id="KW-1185">Reference proteome</keyword>
<dbReference type="GO" id="GO:0008667">
    <property type="term" value="F:2,3-dihydro-2,3-dihydroxybenzoate dehydrogenase activity"/>
    <property type="evidence" value="ECO:0007669"/>
    <property type="project" value="InterPro"/>
</dbReference>
<proteinExistence type="inferred from homology"/>
<gene>
    <name evidence="3" type="ORF">CYMTET_25861</name>
</gene>
<dbReference type="Pfam" id="PF00106">
    <property type="entry name" value="adh_short"/>
    <property type="match status" value="1"/>
</dbReference>
<name>A0AAE0FT04_9CHLO</name>